<feature type="transmembrane region" description="Helical" evidence="1">
    <location>
        <begin position="58"/>
        <end position="82"/>
    </location>
</feature>
<comment type="caution">
    <text evidence="2">The sequence shown here is derived from an EMBL/GenBank/DDBJ whole genome shotgun (WGS) entry which is preliminary data.</text>
</comment>
<keyword evidence="3" id="KW-1185">Reference proteome</keyword>
<reference evidence="2 3" key="1">
    <citation type="submission" date="2020-08" db="EMBL/GenBank/DDBJ databases">
        <title>Sequencing the genomes of 1000 actinobacteria strains.</title>
        <authorList>
            <person name="Klenk H.-P."/>
        </authorList>
    </citation>
    <scope>NUCLEOTIDE SEQUENCE [LARGE SCALE GENOMIC DNA]</scope>
    <source>
        <strain evidence="2 3">DSM 44230</strain>
    </source>
</reference>
<dbReference type="EMBL" id="JACHMH010000001">
    <property type="protein sequence ID" value="MBB4681689.1"/>
    <property type="molecule type" value="Genomic_DNA"/>
</dbReference>
<feature type="transmembrane region" description="Helical" evidence="1">
    <location>
        <begin position="103"/>
        <end position="126"/>
    </location>
</feature>
<feature type="transmembrane region" description="Helical" evidence="1">
    <location>
        <begin position="28"/>
        <end position="52"/>
    </location>
</feature>
<feature type="transmembrane region" description="Helical" evidence="1">
    <location>
        <begin position="138"/>
        <end position="160"/>
    </location>
</feature>
<dbReference type="RefSeq" id="WP_185008447.1">
    <property type="nucleotide sequence ID" value="NZ_BAAAUI010000014.1"/>
</dbReference>
<proteinExistence type="predicted"/>
<keyword evidence="1" id="KW-0812">Transmembrane</keyword>
<keyword evidence="1" id="KW-1133">Transmembrane helix</keyword>
<protein>
    <submittedName>
        <fullName evidence="2">Uncharacterized protein</fullName>
    </submittedName>
</protein>
<keyword evidence="1" id="KW-0472">Membrane</keyword>
<dbReference type="Proteomes" id="UP000533598">
    <property type="component" value="Unassembled WGS sequence"/>
</dbReference>
<evidence type="ECO:0000313" key="3">
    <source>
        <dbReference type="Proteomes" id="UP000533598"/>
    </source>
</evidence>
<dbReference type="AlphaFoldDB" id="A0A7W7CI85"/>
<evidence type="ECO:0000313" key="2">
    <source>
        <dbReference type="EMBL" id="MBB4681689.1"/>
    </source>
</evidence>
<accession>A0A7W7CI85</accession>
<gene>
    <name evidence="2" type="ORF">HNR67_007807</name>
</gene>
<organism evidence="2 3">
    <name type="scientific">Crossiella cryophila</name>
    <dbReference type="NCBI Taxonomy" id="43355"/>
    <lineage>
        <taxon>Bacteria</taxon>
        <taxon>Bacillati</taxon>
        <taxon>Actinomycetota</taxon>
        <taxon>Actinomycetes</taxon>
        <taxon>Pseudonocardiales</taxon>
        <taxon>Pseudonocardiaceae</taxon>
        <taxon>Crossiella</taxon>
    </lineage>
</organism>
<name>A0A7W7CI85_9PSEU</name>
<evidence type="ECO:0000256" key="1">
    <source>
        <dbReference type="SAM" id="Phobius"/>
    </source>
</evidence>
<sequence>MAIYLGQPPVWVPIPAEHARRLRTLGGWFAMLIGSSAVVLAVLVVLLGAQLLSRADVIISFVYIFALTMDVFLAMSGFLVLNPWRHLRGDQIELLLVQRSRQMLGWIWGFLFFFALGLTFFLLGVMRTEIRRGGHIDGWDWVFVVVAYLPIALQGLAFFVGRRLYPRPNL</sequence>